<organism evidence="1 2">
    <name type="scientific">Trichonephila clavipes</name>
    <name type="common">Golden silk orbweaver</name>
    <name type="synonym">Nephila clavipes</name>
    <dbReference type="NCBI Taxonomy" id="2585209"/>
    <lineage>
        <taxon>Eukaryota</taxon>
        <taxon>Metazoa</taxon>
        <taxon>Ecdysozoa</taxon>
        <taxon>Arthropoda</taxon>
        <taxon>Chelicerata</taxon>
        <taxon>Arachnida</taxon>
        <taxon>Araneae</taxon>
        <taxon>Araneomorphae</taxon>
        <taxon>Entelegynae</taxon>
        <taxon>Araneoidea</taxon>
        <taxon>Nephilidae</taxon>
        <taxon>Trichonephila</taxon>
    </lineage>
</organism>
<evidence type="ECO:0000313" key="1">
    <source>
        <dbReference type="EMBL" id="GFY07789.1"/>
    </source>
</evidence>
<proteinExistence type="predicted"/>
<comment type="caution">
    <text evidence="1">The sequence shown here is derived from an EMBL/GenBank/DDBJ whole genome shotgun (WGS) entry which is preliminary data.</text>
</comment>
<sequence>MNAEPDEIPNLIEEVVDLARQTNLGVDDVQEHLDYPNQELTIDEFLEMHENEKRNTMLQNVIGDSPAIYLGGLNSPTRELRTSKWSTEIDKK</sequence>
<evidence type="ECO:0000313" key="2">
    <source>
        <dbReference type="Proteomes" id="UP000887159"/>
    </source>
</evidence>
<reference evidence="1" key="1">
    <citation type="submission" date="2020-08" db="EMBL/GenBank/DDBJ databases">
        <title>Multicomponent nature underlies the extraordinary mechanical properties of spider dragline silk.</title>
        <authorList>
            <person name="Kono N."/>
            <person name="Nakamura H."/>
            <person name="Mori M."/>
            <person name="Yoshida Y."/>
            <person name="Ohtoshi R."/>
            <person name="Malay A.D."/>
            <person name="Moran D.A.P."/>
            <person name="Tomita M."/>
            <person name="Numata K."/>
            <person name="Arakawa K."/>
        </authorList>
    </citation>
    <scope>NUCLEOTIDE SEQUENCE</scope>
</reference>
<dbReference type="AlphaFoldDB" id="A0A8X6VCQ9"/>
<accession>A0A8X6VCQ9</accession>
<dbReference type="Proteomes" id="UP000887159">
    <property type="component" value="Unassembled WGS sequence"/>
</dbReference>
<protein>
    <submittedName>
        <fullName evidence="1">Uncharacterized protein</fullName>
    </submittedName>
</protein>
<name>A0A8X6VCQ9_TRICX</name>
<keyword evidence="2" id="KW-1185">Reference proteome</keyword>
<gene>
    <name evidence="1" type="ORF">TNCV_4133861</name>
</gene>
<dbReference type="EMBL" id="BMAU01021277">
    <property type="protein sequence ID" value="GFY07789.1"/>
    <property type="molecule type" value="Genomic_DNA"/>
</dbReference>